<dbReference type="Proteomes" id="UP000762676">
    <property type="component" value="Unassembled WGS sequence"/>
</dbReference>
<gene>
    <name evidence="2" type="ORF">ElyMa_002306100</name>
</gene>
<name>A0AAV4G454_9GAST</name>
<dbReference type="AlphaFoldDB" id="A0AAV4G454"/>
<proteinExistence type="predicted"/>
<keyword evidence="3" id="KW-1185">Reference proteome</keyword>
<comment type="caution">
    <text evidence="2">The sequence shown here is derived from an EMBL/GenBank/DDBJ whole genome shotgun (WGS) entry which is preliminary data.</text>
</comment>
<accession>A0AAV4G454</accession>
<protein>
    <submittedName>
        <fullName evidence="2">Uncharacterized protein</fullName>
    </submittedName>
</protein>
<evidence type="ECO:0000313" key="3">
    <source>
        <dbReference type="Proteomes" id="UP000762676"/>
    </source>
</evidence>
<dbReference type="EMBL" id="BMAT01004771">
    <property type="protein sequence ID" value="GFR80099.1"/>
    <property type="molecule type" value="Genomic_DNA"/>
</dbReference>
<evidence type="ECO:0000313" key="2">
    <source>
        <dbReference type="EMBL" id="GFR80099.1"/>
    </source>
</evidence>
<feature type="region of interest" description="Disordered" evidence="1">
    <location>
        <begin position="50"/>
        <end position="75"/>
    </location>
</feature>
<organism evidence="2 3">
    <name type="scientific">Elysia marginata</name>
    <dbReference type="NCBI Taxonomy" id="1093978"/>
    <lineage>
        <taxon>Eukaryota</taxon>
        <taxon>Metazoa</taxon>
        <taxon>Spiralia</taxon>
        <taxon>Lophotrochozoa</taxon>
        <taxon>Mollusca</taxon>
        <taxon>Gastropoda</taxon>
        <taxon>Heterobranchia</taxon>
        <taxon>Euthyneura</taxon>
        <taxon>Panpulmonata</taxon>
        <taxon>Sacoglossa</taxon>
        <taxon>Placobranchoidea</taxon>
        <taxon>Plakobranchidae</taxon>
        <taxon>Elysia</taxon>
    </lineage>
</organism>
<evidence type="ECO:0000256" key="1">
    <source>
        <dbReference type="SAM" id="MobiDB-lite"/>
    </source>
</evidence>
<reference evidence="2 3" key="1">
    <citation type="journal article" date="2021" name="Elife">
        <title>Chloroplast acquisition without the gene transfer in kleptoplastic sea slugs, Plakobranchus ocellatus.</title>
        <authorList>
            <person name="Maeda T."/>
            <person name="Takahashi S."/>
            <person name="Yoshida T."/>
            <person name="Shimamura S."/>
            <person name="Takaki Y."/>
            <person name="Nagai Y."/>
            <person name="Toyoda A."/>
            <person name="Suzuki Y."/>
            <person name="Arimoto A."/>
            <person name="Ishii H."/>
            <person name="Satoh N."/>
            <person name="Nishiyama T."/>
            <person name="Hasebe M."/>
            <person name="Maruyama T."/>
            <person name="Minagawa J."/>
            <person name="Obokata J."/>
            <person name="Shigenobu S."/>
        </authorList>
    </citation>
    <scope>NUCLEOTIDE SEQUENCE [LARGE SCALE GENOMIC DNA]</scope>
</reference>
<sequence length="220" mass="23447">MLCRYRSLVVVVVVAAAAVASVVVVAVVEVVVVIVIVIIGEAVVVVVSSRSGSSSGSSSSRSSSTTSSSYSSRSSRSSCSSRVVVVVVVVFFASQLSWKHRPPTKVLHTVLSWAISSSSLHVFCAEAISASVSLLHVLLGLPLALRSCGFHTKLCLVMHCLGFLKVCPTHLHFLLLNYISIGCCCVSFPKDGITDDFRPVYADDFRPAYADDSSHTYICC</sequence>